<evidence type="ECO:0000313" key="1">
    <source>
        <dbReference type="EMBL" id="JAD55596.1"/>
    </source>
</evidence>
<name>A0A0A9AWY7_ARUDO</name>
<accession>A0A0A9AWY7</accession>
<protein>
    <submittedName>
        <fullName evidence="1">Uncharacterized protein</fullName>
    </submittedName>
</protein>
<dbReference type="AlphaFoldDB" id="A0A0A9AWY7"/>
<dbReference type="EMBL" id="GBRH01242299">
    <property type="protein sequence ID" value="JAD55596.1"/>
    <property type="molecule type" value="Transcribed_RNA"/>
</dbReference>
<organism evidence="1">
    <name type="scientific">Arundo donax</name>
    <name type="common">Giant reed</name>
    <name type="synonym">Donax arundinaceus</name>
    <dbReference type="NCBI Taxonomy" id="35708"/>
    <lineage>
        <taxon>Eukaryota</taxon>
        <taxon>Viridiplantae</taxon>
        <taxon>Streptophyta</taxon>
        <taxon>Embryophyta</taxon>
        <taxon>Tracheophyta</taxon>
        <taxon>Spermatophyta</taxon>
        <taxon>Magnoliopsida</taxon>
        <taxon>Liliopsida</taxon>
        <taxon>Poales</taxon>
        <taxon>Poaceae</taxon>
        <taxon>PACMAD clade</taxon>
        <taxon>Arundinoideae</taxon>
        <taxon>Arundineae</taxon>
        <taxon>Arundo</taxon>
    </lineage>
</organism>
<proteinExistence type="predicted"/>
<reference evidence="1" key="2">
    <citation type="journal article" date="2015" name="Data Brief">
        <title>Shoot transcriptome of the giant reed, Arundo donax.</title>
        <authorList>
            <person name="Barrero R.A."/>
            <person name="Guerrero F.D."/>
            <person name="Moolhuijzen P."/>
            <person name="Goolsby J.A."/>
            <person name="Tidwell J."/>
            <person name="Bellgard S.E."/>
            <person name="Bellgard M.I."/>
        </authorList>
    </citation>
    <scope>NUCLEOTIDE SEQUENCE</scope>
    <source>
        <tissue evidence="1">Shoot tissue taken approximately 20 cm above the soil surface</tissue>
    </source>
</reference>
<reference evidence="1" key="1">
    <citation type="submission" date="2014-09" db="EMBL/GenBank/DDBJ databases">
        <authorList>
            <person name="Magalhaes I.L.F."/>
            <person name="Oliveira U."/>
            <person name="Santos F.R."/>
            <person name="Vidigal T.H.D.A."/>
            <person name="Brescovit A.D."/>
            <person name="Santos A.J."/>
        </authorList>
    </citation>
    <scope>NUCLEOTIDE SEQUENCE</scope>
    <source>
        <tissue evidence="1">Shoot tissue taken approximately 20 cm above the soil surface</tissue>
    </source>
</reference>
<sequence length="35" mass="4117">MSFAGVSKKTVRFSHEEEKFRLDSVQFHIPVMSNF</sequence>